<protein>
    <submittedName>
        <fullName evidence="1">Uncharacterized protein</fullName>
    </submittedName>
</protein>
<name>A0A0P5XZJ5_9CRUS</name>
<dbReference type="AlphaFoldDB" id="A0A0P5XZJ5"/>
<proteinExistence type="predicted"/>
<evidence type="ECO:0000313" key="1">
    <source>
        <dbReference type="EMBL" id="JAN32576.1"/>
    </source>
</evidence>
<organism evidence="1">
    <name type="scientific">Daphnia magna</name>
    <dbReference type="NCBI Taxonomy" id="35525"/>
    <lineage>
        <taxon>Eukaryota</taxon>
        <taxon>Metazoa</taxon>
        <taxon>Ecdysozoa</taxon>
        <taxon>Arthropoda</taxon>
        <taxon>Crustacea</taxon>
        <taxon>Branchiopoda</taxon>
        <taxon>Diplostraca</taxon>
        <taxon>Cladocera</taxon>
        <taxon>Anomopoda</taxon>
        <taxon>Daphniidae</taxon>
        <taxon>Daphnia</taxon>
    </lineage>
</organism>
<sequence length="92" mass="10931">MYTYIFFFFLLLPLPRSSSRPLIWCVLEREHFLLHFSLAIYKYKRDRDWGDGLLQPVTSRILNVLRAAAFALYWEACAVRSDSCNITVYVYV</sequence>
<accession>A0A0P5XZJ5</accession>
<dbReference type="EMBL" id="GDIQ01062161">
    <property type="protein sequence ID" value="JAN32576.1"/>
    <property type="molecule type" value="Transcribed_RNA"/>
</dbReference>
<reference evidence="1" key="1">
    <citation type="submission" date="2015-10" db="EMBL/GenBank/DDBJ databases">
        <title>EvidentialGene: Evidence-directed Construction of Complete mRNA Transcriptomes without Genomes.</title>
        <authorList>
            <person name="Gilbert D.G."/>
        </authorList>
    </citation>
    <scope>NUCLEOTIDE SEQUENCE</scope>
</reference>